<dbReference type="EMBL" id="CM042889">
    <property type="protein sequence ID" value="KAI4319122.1"/>
    <property type="molecule type" value="Genomic_DNA"/>
</dbReference>
<organism evidence="1 2">
    <name type="scientific">Melastoma candidum</name>
    <dbReference type="NCBI Taxonomy" id="119954"/>
    <lineage>
        <taxon>Eukaryota</taxon>
        <taxon>Viridiplantae</taxon>
        <taxon>Streptophyta</taxon>
        <taxon>Embryophyta</taxon>
        <taxon>Tracheophyta</taxon>
        <taxon>Spermatophyta</taxon>
        <taxon>Magnoliopsida</taxon>
        <taxon>eudicotyledons</taxon>
        <taxon>Gunneridae</taxon>
        <taxon>Pentapetalae</taxon>
        <taxon>rosids</taxon>
        <taxon>malvids</taxon>
        <taxon>Myrtales</taxon>
        <taxon>Melastomataceae</taxon>
        <taxon>Melastomatoideae</taxon>
        <taxon>Melastomateae</taxon>
        <taxon>Melastoma</taxon>
    </lineage>
</organism>
<proteinExistence type="predicted"/>
<name>A0ACB9M4N8_9MYRT</name>
<reference evidence="2" key="1">
    <citation type="journal article" date="2023" name="Front. Plant Sci.">
        <title>Chromosomal-level genome assembly of Melastoma candidum provides insights into trichome evolution.</title>
        <authorList>
            <person name="Zhong Y."/>
            <person name="Wu W."/>
            <person name="Sun C."/>
            <person name="Zou P."/>
            <person name="Liu Y."/>
            <person name="Dai S."/>
            <person name="Zhou R."/>
        </authorList>
    </citation>
    <scope>NUCLEOTIDE SEQUENCE [LARGE SCALE GENOMIC DNA]</scope>
</reference>
<accession>A0ACB9M4N8</accession>
<protein>
    <submittedName>
        <fullName evidence="1">Uncharacterized protein</fullName>
    </submittedName>
</protein>
<gene>
    <name evidence="1" type="ORF">MLD38_032760</name>
</gene>
<evidence type="ECO:0000313" key="2">
    <source>
        <dbReference type="Proteomes" id="UP001057402"/>
    </source>
</evidence>
<sequence length="865" mass="96191">MLRTKQISNLSSSARSFFLSGSRCSTADGSSCSCSEDENCVPVRHQTAARDASIVQKPSPLAPKSSHGPRAGNLVEAVVSNAAESVKPSKVLPQVVPATKLVRETVSYASDFDSDVGQAAVPMSDQFFRAGIAAVNFLSDVVNYKLPVGEGNGISSHSSKPMFDRATSVASAKTSNVKPARKDNRPQAPSKTSSSASSPSSGPANYHSAKAVGDKESRPKSRAVHESTVRKPVGTPKSVPDVRSKRSIPERVQSGDNFLSRSISPQFPERRLVEYPVEGFDRPRKDARVIASIASIHRHYGRSTNIVESICQILMYSEWNPMAEEALRSLNTPINAYQANQVLKKLQDHKVALGFFYWLKKQPDYKHDDHTYTTMIGILGRAKQFGAINRLLEEMVVEGCQPNVVTYNRLIHCYGRANYLDLAMNVFRQMQKVGCEPDLVTYGTLIDIHAKAGFLDVAMNIYHGMQVAGRSPDTFIYSVMINCLGKAGHLADACRLFHEMLNKGWVPNVITYNIMIALQAKARNYESALHMYRDMQEKGYEPDKVTYSIVMEVLGHCGHLDEAEVVFQQMRRKNLVPDEPVYGLLVDLWGKVGNIDKAWQWYRSMLDAGLRPNVPTCNSLLGTFLRMRRFPEAFDLLRSMLQLCLSPSSQTYTLLLSCCTDARSPWEMGFCCRLMEITGHPAHVFLLSMPPSGPDGRNVRDHVGRFLDVLHSEDRESKRGLMDAVVDFLHKSGLKEEAGSVWEVAADNNVYPDVVKEKSSCYWLINLHVMSEGTAVTALSRTLARFRQKLLLSGVGPNRIDIVTGWGRRSKVTGSSLVRKAVQELLDIFSFPFFTENGNSGCFVGCGEPLNRWLLQSYVDRMHLL</sequence>
<dbReference type="Proteomes" id="UP001057402">
    <property type="component" value="Chromosome 10"/>
</dbReference>
<evidence type="ECO:0000313" key="1">
    <source>
        <dbReference type="EMBL" id="KAI4319122.1"/>
    </source>
</evidence>
<comment type="caution">
    <text evidence="1">The sequence shown here is derived from an EMBL/GenBank/DDBJ whole genome shotgun (WGS) entry which is preliminary data.</text>
</comment>
<keyword evidence="2" id="KW-1185">Reference proteome</keyword>